<organism evidence="1 2">
    <name type="scientific">Sphingomonas paeninsulae</name>
    <dbReference type="NCBI Taxonomy" id="2319844"/>
    <lineage>
        <taxon>Bacteria</taxon>
        <taxon>Pseudomonadati</taxon>
        <taxon>Pseudomonadota</taxon>
        <taxon>Alphaproteobacteria</taxon>
        <taxon>Sphingomonadales</taxon>
        <taxon>Sphingomonadaceae</taxon>
        <taxon>Sphingomonas</taxon>
    </lineage>
</organism>
<evidence type="ECO:0000313" key="2">
    <source>
        <dbReference type="Proteomes" id="UP000276254"/>
    </source>
</evidence>
<dbReference type="OrthoDB" id="9792173at2"/>
<dbReference type="Pfam" id="PF13669">
    <property type="entry name" value="Glyoxalase_4"/>
    <property type="match status" value="1"/>
</dbReference>
<dbReference type="RefSeq" id="WP_121154052.1">
    <property type="nucleotide sequence ID" value="NZ_CP032829.1"/>
</dbReference>
<dbReference type="InterPro" id="IPR029068">
    <property type="entry name" value="Glyas_Bleomycin-R_OHBP_Dase"/>
</dbReference>
<gene>
    <name evidence="1" type="ORF">D3Y57_15565</name>
</gene>
<sequence length="178" mass="18684">MSQALFGPIVQIGHVVADLDAAVAGRIAGLGQGPWTVFRGSVLNSHYRGHPTQVTMDVALAYQDGVQIELIQQRGTDASPYIDTTGPKSGLHHVAWLVDDLDVALAAAKARGLKPVFTATSAAVRVAYLNSPVEPEILYELIEGADMRAMIDAGIVATADWDGTDAIMEIDMSGSGAA</sequence>
<keyword evidence="2" id="KW-1185">Reference proteome</keyword>
<dbReference type="Gene3D" id="3.10.180.10">
    <property type="entry name" value="2,3-Dihydroxybiphenyl 1,2-Dioxygenase, domain 1"/>
    <property type="match status" value="1"/>
</dbReference>
<reference evidence="1 2" key="1">
    <citation type="submission" date="2018-09" db="EMBL/GenBank/DDBJ databases">
        <title>Sphingomonas peninsula sp. nov., isolated from fildes peninsula, Antarctic soil.</title>
        <authorList>
            <person name="Yingchao G."/>
        </authorList>
    </citation>
    <scope>NUCLEOTIDE SEQUENCE [LARGE SCALE GENOMIC DNA]</scope>
    <source>
        <strain evidence="1 2">YZ-8</strain>
    </source>
</reference>
<evidence type="ECO:0000313" key="1">
    <source>
        <dbReference type="EMBL" id="AYJ87097.1"/>
    </source>
</evidence>
<protein>
    <submittedName>
        <fullName evidence="1">VOC family protein</fullName>
    </submittedName>
</protein>
<name>A0A494TCC4_SPHPE</name>
<accession>A0A494TCC4</accession>
<dbReference type="SUPFAM" id="SSF54593">
    <property type="entry name" value="Glyoxalase/Bleomycin resistance protein/Dihydroxybiphenyl dioxygenase"/>
    <property type="match status" value="1"/>
</dbReference>
<dbReference type="KEGG" id="spha:D3Y57_15565"/>
<dbReference type="Proteomes" id="UP000276254">
    <property type="component" value="Chromosome"/>
</dbReference>
<dbReference type="AlphaFoldDB" id="A0A494TCC4"/>
<proteinExistence type="predicted"/>
<dbReference type="EMBL" id="CP032829">
    <property type="protein sequence ID" value="AYJ87097.1"/>
    <property type="molecule type" value="Genomic_DNA"/>
</dbReference>